<feature type="domain" description="Methionyl/Leucyl tRNA synthetase" evidence="8">
    <location>
        <begin position="1"/>
        <end position="49"/>
    </location>
</feature>
<dbReference type="SUPFAM" id="SSF52374">
    <property type="entry name" value="Nucleotidylyl transferase"/>
    <property type="match status" value="1"/>
</dbReference>
<keyword evidence="2" id="KW-0436">Ligase</keyword>
<reference evidence="9" key="1">
    <citation type="submission" date="2022-08" db="EMBL/GenBank/DDBJ databases">
        <authorList>
            <person name="Kallberg Y."/>
            <person name="Tangrot J."/>
            <person name="Rosling A."/>
        </authorList>
    </citation>
    <scope>NUCLEOTIDE SEQUENCE</scope>
    <source>
        <strain evidence="9">Wild A</strain>
    </source>
</reference>
<dbReference type="InterPro" id="IPR000086">
    <property type="entry name" value="NUDIX_hydrolase_dom"/>
</dbReference>
<dbReference type="Proteomes" id="UP001153678">
    <property type="component" value="Unassembled WGS sequence"/>
</dbReference>
<dbReference type="OrthoDB" id="24670at2759"/>
<dbReference type="SUPFAM" id="SSF47323">
    <property type="entry name" value="Anticodon-binding domain of a subclass of class I aminoacyl-tRNA synthetases"/>
    <property type="match status" value="1"/>
</dbReference>
<evidence type="ECO:0000259" key="7">
    <source>
        <dbReference type="Pfam" id="PF00293"/>
    </source>
</evidence>
<proteinExistence type="inferred from homology"/>
<feature type="domain" description="Methionyl/Leucyl tRNA synthetase" evidence="8">
    <location>
        <begin position="168"/>
        <end position="234"/>
    </location>
</feature>
<evidence type="ECO:0000256" key="4">
    <source>
        <dbReference type="ARBA" id="ARBA00022840"/>
    </source>
</evidence>
<name>A0A9W4SBB2_9GLOM</name>
<dbReference type="Gene3D" id="2.170.220.10">
    <property type="match status" value="1"/>
</dbReference>
<evidence type="ECO:0000256" key="3">
    <source>
        <dbReference type="ARBA" id="ARBA00022741"/>
    </source>
</evidence>
<comment type="caution">
    <text evidence="9">The sequence shown here is derived from an EMBL/GenBank/DDBJ whole genome shotgun (WGS) entry which is preliminary data.</text>
</comment>
<dbReference type="InterPro" id="IPR023457">
    <property type="entry name" value="Met-tRNA_synth_2"/>
</dbReference>
<evidence type="ECO:0000256" key="1">
    <source>
        <dbReference type="ARBA" id="ARBA00005594"/>
    </source>
</evidence>
<protein>
    <submittedName>
        <fullName evidence="9">17848_t:CDS:1</fullName>
    </submittedName>
</protein>
<keyword evidence="10" id="KW-1185">Reference proteome</keyword>
<dbReference type="AlphaFoldDB" id="A0A9W4SBB2"/>
<evidence type="ECO:0000256" key="6">
    <source>
        <dbReference type="ARBA" id="ARBA00023146"/>
    </source>
</evidence>
<dbReference type="InterPro" id="IPR014729">
    <property type="entry name" value="Rossmann-like_a/b/a_fold"/>
</dbReference>
<dbReference type="GO" id="GO:0004825">
    <property type="term" value="F:methionine-tRNA ligase activity"/>
    <property type="evidence" value="ECO:0007669"/>
    <property type="project" value="InterPro"/>
</dbReference>
<accession>A0A9W4SBB2</accession>
<comment type="similarity">
    <text evidence="1">Belongs to the class-I aminoacyl-tRNA synthetase family.</text>
</comment>
<evidence type="ECO:0000259" key="8">
    <source>
        <dbReference type="Pfam" id="PF09334"/>
    </source>
</evidence>
<dbReference type="Gene3D" id="3.40.50.620">
    <property type="entry name" value="HUPs"/>
    <property type="match status" value="2"/>
</dbReference>
<evidence type="ECO:0000313" key="9">
    <source>
        <dbReference type="EMBL" id="CAI2162594.1"/>
    </source>
</evidence>
<dbReference type="PANTHER" id="PTHR43326:SF1">
    <property type="entry name" value="METHIONINE--TRNA LIGASE, MITOCHONDRIAL"/>
    <property type="match status" value="1"/>
</dbReference>
<dbReference type="InterPro" id="IPR009080">
    <property type="entry name" value="tRNAsynth_Ia_anticodon-bd"/>
</dbReference>
<dbReference type="Pfam" id="PF00293">
    <property type="entry name" value="NUDIX"/>
    <property type="match status" value="1"/>
</dbReference>
<dbReference type="EMBL" id="CAMKVN010000043">
    <property type="protein sequence ID" value="CAI2162594.1"/>
    <property type="molecule type" value="Genomic_DNA"/>
</dbReference>
<feature type="domain" description="Nudix hydrolase" evidence="7">
    <location>
        <begin position="110"/>
        <end position="144"/>
    </location>
</feature>
<dbReference type="Pfam" id="PF09334">
    <property type="entry name" value="tRNA-synt_1g"/>
    <property type="match status" value="2"/>
</dbReference>
<dbReference type="GO" id="GO:0006431">
    <property type="term" value="P:methionyl-tRNA aminoacylation"/>
    <property type="evidence" value="ECO:0007669"/>
    <property type="project" value="TreeGrafter"/>
</dbReference>
<dbReference type="Gene3D" id="1.10.730.10">
    <property type="entry name" value="Isoleucyl-tRNA Synthetase, Domain 1"/>
    <property type="match status" value="1"/>
</dbReference>
<evidence type="ECO:0000313" key="10">
    <source>
        <dbReference type="Proteomes" id="UP001153678"/>
    </source>
</evidence>
<dbReference type="InterPro" id="IPR015413">
    <property type="entry name" value="Methionyl/Leucyl_tRNA_Synth"/>
</dbReference>
<dbReference type="GO" id="GO:0005524">
    <property type="term" value="F:ATP binding"/>
    <property type="evidence" value="ECO:0007669"/>
    <property type="project" value="UniProtKB-KW"/>
</dbReference>
<feature type="non-terminal residue" evidence="9">
    <location>
        <position position="304"/>
    </location>
</feature>
<keyword evidence="3" id="KW-0547">Nucleotide-binding</keyword>
<evidence type="ECO:0000256" key="2">
    <source>
        <dbReference type="ARBA" id="ARBA00022598"/>
    </source>
</evidence>
<keyword evidence="5" id="KW-0648">Protein biosynthesis</keyword>
<sequence>HAYTMVLVDIIARYKKSQGYQVYFQTGSDEHGEKIEKKAKSLGISPQDEGKVINNNLCPAPNCQTELRKVDEPAYFLRVSKYYPKLLKFYSQNPNFLLPANIKKELFENFLKNDIQANETPLEAAKREVFEETNLVIEDLEIVEKETIGKIKFLGISEVQEINSQDRDEGKMSKSKGNVIDPLELLKKYPSDLLRTYFVAKINFLQDGVCDEDLLKEFYQDFLVNNLSNLVSRVNKMLQLYREGIIPSLEKEPKNEKLTEYKKKCEFTVKEFQKKMDQYELTNAFSQIKTLLDETNKLISDLAP</sequence>
<dbReference type="PANTHER" id="PTHR43326">
    <property type="entry name" value="METHIONYL-TRNA SYNTHETASE"/>
    <property type="match status" value="1"/>
</dbReference>
<keyword evidence="6" id="KW-0030">Aminoacyl-tRNA synthetase</keyword>
<gene>
    <name evidence="9" type="ORF">FWILDA_LOCUS639</name>
</gene>
<keyword evidence="4" id="KW-0067">ATP-binding</keyword>
<evidence type="ECO:0000256" key="5">
    <source>
        <dbReference type="ARBA" id="ARBA00022917"/>
    </source>
</evidence>
<dbReference type="Gene3D" id="3.90.79.10">
    <property type="entry name" value="Nucleoside Triphosphate Pyrophosphohydrolase"/>
    <property type="match status" value="1"/>
</dbReference>
<organism evidence="9 10">
    <name type="scientific">Funneliformis geosporum</name>
    <dbReference type="NCBI Taxonomy" id="1117311"/>
    <lineage>
        <taxon>Eukaryota</taxon>
        <taxon>Fungi</taxon>
        <taxon>Fungi incertae sedis</taxon>
        <taxon>Mucoromycota</taxon>
        <taxon>Glomeromycotina</taxon>
        <taxon>Glomeromycetes</taxon>
        <taxon>Glomerales</taxon>
        <taxon>Glomeraceae</taxon>
        <taxon>Funneliformis</taxon>
    </lineage>
</organism>